<dbReference type="InterPro" id="IPR007167">
    <property type="entry name" value="Fe-transptr_FeoA-like"/>
</dbReference>
<dbReference type="OrthoDB" id="9791355at2"/>
<dbReference type="SMART" id="SM00529">
    <property type="entry name" value="HTH_DTXR"/>
    <property type="match status" value="1"/>
</dbReference>
<dbReference type="Gene3D" id="1.10.10.10">
    <property type="entry name" value="Winged helix-like DNA-binding domain superfamily/Winged helix DNA-binding domain"/>
    <property type="match status" value="1"/>
</dbReference>
<dbReference type="InterPro" id="IPR001367">
    <property type="entry name" value="Fe_dep_repressor"/>
</dbReference>
<comment type="caution">
    <text evidence="14">The sequence shown here is derived from an EMBL/GenBank/DDBJ whole genome shotgun (WGS) entry which is preliminary data.</text>
</comment>
<evidence type="ECO:0000313" key="15">
    <source>
        <dbReference type="Proteomes" id="UP000316196"/>
    </source>
</evidence>
<evidence type="ECO:0000256" key="11">
    <source>
        <dbReference type="ARBA" id="ARBA00023211"/>
    </source>
</evidence>
<comment type="subunit">
    <text evidence="3">Homodimer.</text>
</comment>
<gene>
    <name evidence="14" type="ORF">FB460_2534</name>
</gene>
<keyword evidence="5" id="KW-0678">Repressor</keyword>
<feature type="domain" description="HTH dtxR-type" evidence="13">
    <location>
        <begin position="1"/>
        <end position="70"/>
    </location>
</feature>
<keyword evidence="10" id="KW-0804">Transcription</keyword>
<dbReference type="InterPro" id="IPR036388">
    <property type="entry name" value="WH-like_DNA-bd_sf"/>
</dbReference>
<dbReference type="EMBL" id="VFOR01000004">
    <property type="protein sequence ID" value="TQL56640.1"/>
    <property type="molecule type" value="Genomic_DNA"/>
</dbReference>
<dbReference type="InterPro" id="IPR036421">
    <property type="entry name" value="Fe_dep_repressor_sf"/>
</dbReference>
<dbReference type="GO" id="GO:0003700">
    <property type="term" value="F:DNA-binding transcription factor activity"/>
    <property type="evidence" value="ECO:0007669"/>
    <property type="project" value="InterPro"/>
</dbReference>
<keyword evidence="15" id="KW-1185">Reference proteome</keyword>
<evidence type="ECO:0000256" key="4">
    <source>
        <dbReference type="ARBA" id="ARBA00022490"/>
    </source>
</evidence>
<dbReference type="GO" id="GO:0045892">
    <property type="term" value="P:negative regulation of DNA-templated transcription"/>
    <property type="evidence" value="ECO:0007669"/>
    <property type="project" value="TreeGrafter"/>
</dbReference>
<comment type="subcellular location">
    <subcellularLocation>
        <location evidence="1">Cytoplasm</location>
    </subcellularLocation>
</comment>
<dbReference type="PANTHER" id="PTHR33238:SF11">
    <property type="entry name" value="TRANSCRIPTIONAL REGULATOR MNTR"/>
    <property type="match status" value="1"/>
</dbReference>
<evidence type="ECO:0000256" key="10">
    <source>
        <dbReference type="ARBA" id="ARBA00023163"/>
    </source>
</evidence>
<dbReference type="Proteomes" id="UP000316196">
    <property type="component" value="Unassembled WGS sequence"/>
</dbReference>
<reference evidence="14 15" key="1">
    <citation type="submission" date="2019-06" db="EMBL/GenBank/DDBJ databases">
        <title>Sequencing the genomes of 1000 actinobacteria strains.</title>
        <authorList>
            <person name="Klenk H.-P."/>
        </authorList>
    </citation>
    <scope>NUCLEOTIDE SEQUENCE [LARGE SCALE GENOMIC DNA]</scope>
    <source>
        <strain evidence="14 15">DSM 8251</strain>
    </source>
</reference>
<evidence type="ECO:0000256" key="3">
    <source>
        <dbReference type="ARBA" id="ARBA00011738"/>
    </source>
</evidence>
<dbReference type="SUPFAM" id="SSF50037">
    <property type="entry name" value="C-terminal domain of transcriptional repressors"/>
    <property type="match status" value="1"/>
</dbReference>
<keyword evidence="4" id="KW-0963">Cytoplasm</keyword>
<evidence type="ECO:0000256" key="8">
    <source>
        <dbReference type="ARBA" id="ARBA00023125"/>
    </source>
</evidence>
<dbReference type="Gene3D" id="2.30.30.90">
    <property type="match status" value="1"/>
</dbReference>
<dbReference type="InterPro" id="IPR050536">
    <property type="entry name" value="DtxR_MntR_Metal-Reg"/>
</dbReference>
<evidence type="ECO:0000256" key="1">
    <source>
        <dbReference type="ARBA" id="ARBA00004496"/>
    </source>
</evidence>
<keyword evidence="11" id="KW-0464">Manganese</keyword>
<dbReference type="GO" id="GO:0005737">
    <property type="term" value="C:cytoplasm"/>
    <property type="evidence" value="ECO:0007669"/>
    <property type="project" value="UniProtKB-SubCell"/>
</dbReference>
<dbReference type="InterPro" id="IPR038157">
    <property type="entry name" value="FeoA_core_dom"/>
</dbReference>
<evidence type="ECO:0000256" key="12">
    <source>
        <dbReference type="ARBA" id="ARBA00032593"/>
    </source>
</evidence>
<dbReference type="GO" id="GO:0003677">
    <property type="term" value="F:DNA binding"/>
    <property type="evidence" value="ECO:0007669"/>
    <property type="project" value="UniProtKB-KW"/>
</dbReference>
<dbReference type="FunFam" id="1.10.60.10:FF:000004">
    <property type="entry name" value="DtxR family transcriptional regulator"/>
    <property type="match status" value="1"/>
</dbReference>
<sequence length="229" mass="25029">MTARETSRVAEDYVTLIWKAGEWPDDGRKATTSDLAASLGVTLSTVSANLKKLAREELIHYEPYGTISLSEEGERMAVDVVRRHRLIETFLVEHLGYRWDEVHDEADRLEHAASDLLIERIDAALGHPEVDPHGDPIPQAGAMGRADGPVTARILTRCETGQTVQVVRVSDTNPDVLRFLADRGIRVGSTLQIVTPMTATGLMTVQSEDQAIEMSLPIAGAVHVDQVSG</sequence>
<evidence type="ECO:0000256" key="2">
    <source>
        <dbReference type="ARBA" id="ARBA00007871"/>
    </source>
</evidence>
<name>A0A542Z8W6_9ACTN</name>
<keyword evidence="7" id="KW-0805">Transcription regulation</keyword>
<dbReference type="InterPro" id="IPR036390">
    <property type="entry name" value="WH_DNA-bd_sf"/>
</dbReference>
<keyword evidence="6" id="KW-0408">Iron</keyword>
<evidence type="ECO:0000313" key="14">
    <source>
        <dbReference type="EMBL" id="TQL56640.1"/>
    </source>
</evidence>
<dbReference type="RefSeq" id="WP_142094542.1">
    <property type="nucleotide sequence ID" value="NZ_BAAAMD010000002.1"/>
</dbReference>
<proteinExistence type="inferred from homology"/>
<dbReference type="Gene3D" id="1.10.60.10">
    <property type="entry name" value="Iron dependent repressor, metal binding and dimerisation domain"/>
    <property type="match status" value="1"/>
</dbReference>
<evidence type="ECO:0000256" key="5">
    <source>
        <dbReference type="ARBA" id="ARBA00022491"/>
    </source>
</evidence>
<dbReference type="SMART" id="SM00899">
    <property type="entry name" value="FeoA"/>
    <property type="match status" value="1"/>
</dbReference>
<accession>A0A542Z8W6</accession>
<dbReference type="Pfam" id="PF04023">
    <property type="entry name" value="FeoA"/>
    <property type="match status" value="1"/>
</dbReference>
<dbReference type="SUPFAM" id="SSF47979">
    <property type="entry name" value="Iron-dependent repressor protein, dimerization domain"/>
    <property type="match status" value="1"/>
</dbReference>
<dbReference type="GO" id="GO:0046983">
    <property type="term" value="F:protein dimerization activity"/>
    <property type="evidence" value="ECO:0007669"/>
    <property type="project" value="InterPro"/>
</dbReference>
<dbReference type="Pfam" id="PF02742">
    <property type="entry name" value="Fe_dep_repr_C"/>
    <property type="match status" value="1"/>
</dbReference>
<dbReference type="GO" id="GO:0046914">
    <property type="term" value="F:transition metal ion binding"/>
    <property type="evidence" value="ECO:0007669"/>
    <property type="project" value="InterPro"/>
</dbReference>
<dbReference type="AlphaFoldDB" id="A0A542Z8W6"/>
<protein>
    <recommendedName>
        <fullName evidence="12">Manganese transport regulator</fullName>
    </recommendedName>
</protein>
<keyword evidence="9" id="KW-0010">Activator</keyword>
<evidence type="ECO:0000256" key="6">
    <source>
        <dbReference type="ARBA" id="ARBA00023004"/>
    </source>
</evidence>
<evidence type="ECO:0000256" key="9">
    <source>
        <dbReference type="ARBA" id="ARBA00023159"/>
    </source>
</evidence>
<dbReference type="PROSITE" id="PS50944">
    <property type="entry name" value="HTH_DTXR"/>
    <property type="match status" value="1"/>
</dbReference>
<dbReference type="InterPro" id="IPR008988">
    <property type="entry name" value="Transcriptional_repressor_C"/>
</dbReference>
<dbReference type="InterPro" id="IPR022689">
    <property type="entry name" value="Iron_dep_repressor"/>
</dbReference>
<comment type="similarity">
    <text evidence="2">Belongs to the DtxR/MntR family.</text>
</comment>
<dbReference type="Pfam" id="PF01325">
    <property type="entry name" value="Fe_dep_repress"/>
    <property type="match status" value="1"/>
</dbReference>
<evidence type="ECO:0000259" key="13">
    <source>
        <dbReference type="PROSITE" id="PS50944"/>
    </source>
</evidence>
<dbReference type="InterPro" id="IPR022687">
    <property type="entry name" value="HTH_DTXR"/>
</dbReference>
<dbReference type="SUPFAM" id="SSF46785">
    <property type="entry name" value="Winged helix' DNA-binding domain"/>
    <property type="match status" value="1"/>
</dbReference>
<keyword evidence="8" id="KW-0238">DNA-binding</keyword>
<organism evidence="14 15">
    <name type="scientific">Propioniferax innocua</name>
    <dbReference type="NCBI Taxonomy" id="1753"/>
    <lineage>
        <taxon>Bacteria</taxon>
        <taxon>Bacillati</taxon>
        <taxon>Actinomycetota</taxon>
        <taxon>Actinomycetes</taxon>
        <taxon>Propionibacteriales</taxon>
        <taxon>Propionibacteriaceae</taxon>
        <taxon>Propioniferax</taxon>
    </lineage>
</organism>
<evidence type="ECO:0000256" key="7">
    <source>
        <dbReference type="ARBA" id="ARBA00023015"/>
    </source>
</evidence>
<dbReference type="PANTHER" id="PTHR33238">
    <property type="entry name" value="IRON (METAL) DEPENDENT REPRESSOR, DTXR FAMILY"/>
    <property type="match status" value="1"/>
</dbReference>